<organism evidence="1 2">
    <name type="scientific">Tunturiibacter gelidiferens</name>
    <dbReference type="NCBI Taxonomy" id="3069689"/>
    <lineage>
        <taxon>Bacteria</taxon>
        <taxon>Pseudomonadati</taxon>
        <taxon>Acidobacteriota</taxon>
        <taxon>Terriglobia</taxon>
        <taxon>Terriglobales</taxon>
        <taxon>Acidobacteriaceae</taxon>
        <taxon>Tunturiibacter</taxon>
    </lineage>
</organism>
<reference evidence="1" key="1">
    <citation type="submission" date="2020-08" db="EMBL/GenBank/DDBJ databases">
        <title>Genomic Encyclopedia of Type Strains, Phase IV (KMG-V): Genome sequencing to study the core and pangenomes of soil and plant-associated prokaryotes.</title>
        <authorList>
            <person name="Whitman W."/>
        </authorList>
    </citation>
    <scope>NUCLEOTIDE SEQUENCE</scope>
    <source>
        <strain evidence="1">M8UP15</strain>
    </source>
</reference>
<protein>
    <submittedName>
        <fullName evidence="1">Uncharacterized protein</fullName>
    </submittedName>
</protein>
<evidence type="ECO:0000313" key="1">
    <source>
        <dbReference type="EMBL" id="MBB5340857.1"/>
    </source>
</evidence>
<sequence length="91" mass="9805">MCVLQDYPPLGAGPTVFAIDVNGTLNVYYTSGAGWASQKILPHIALTPGVPLAASQQFIPGVNQTNLMTFDPSGVLNIFYWRERGPGIGRR</sequence>
<keyword evidence="2" id="KW-1185">Reference proteome</keyword>
<name>A0ACC5P1Y8_9BACT</name>
<accession>A0ACC5P1Y8</accession>
<dbReference type="Proteomes" id="UP000569005">
    <property type="component" value="Unassembled WGS sequence"/>
</dbReference>
<comment type="caution">
    <text evidence="1">The sequence shown here is derived from an EMBL/GenBank/DDBJ whole genome shotgun (WGS) entry which is preliminary data.</text>
</comment>
<gene>
    <name evidence="1" type="ORF">HDF13_003190</name>
</gene>
<evidence type="ECO:0000313" key="2">
    <source>
        <dbReference type="Proteomes" id="UP000569005"/>
    </source>
</evidence>
<dbReference type="EMBL" id="JACHEA010000001">
    <property type="protein sequence ID" value="MBB5340857.1"/>
    <property type="molecule type" value="Genomic_DNA"/>
</dbReference>
<proteinExistence type="predicted"/>